<dbReference type="EMBL" id="AGNL01015346">
    <property type="protein sequence ID" value="EJK65980.1"/>
    <property type="molecule type" value="Genomic_DNA"/>
</dbReference>
<name>K0SKX1_THAOC</name>
<reference evidence="1 2" key="1">
    <citation type="journal article" date="2012" name="Genome Biol.">
        <title>Genome and low-iron response of an oceanic diatom adapted to chronic iron limitation.</title>
        <authorList>
            <person name="Lommer M."/>
            <person name="Specht M."/>
            <person name="Roy A.S."/>
            <person name="Kraemer L."/>
            <person name="Andreson R."/>
            <person name="Gutowska M.A."/>
            <person name="Wolf J."/>
            <person name="Bergner S.V."/>
            <person name="Schilhabel M.B."/>
            <person name="Klostermeier U.C."/>
            <person name="Beiko R.G."/>
            <person name="Rosenstiel P."/>
            <person name="Hippler M."/>
            <person name="Laroche J."/>
        </authorList>
    </citation>
    <scope>NUCLEOTIDE SEQUENCE [LARGE SCALE GENOMIC DNA]</scope>
    <source>
        <strain evidence="1 2">CCMP1005</strain>
    </source>
</reference>
<comment type="caution">
    <text evidence="1">The sequence shown here is derived from an EMBL/GenBank/DDBJ whole genome shotgun (WGS) entry which is preliminary data.</text>
</comment>
<evidence type="ECO:0000313" key="2">
    <source>
        <dbReference type="Proteomes" id="UP000266841"/>
    </source>
</evidence>
<gene>
    <name evidence="1" type="ORF">THAOC_13119</name>
</gene>
<sequence length="96" mass="10970">MGSEKSTRLSSMMDGHIYVSPDKSLEWLVNLFYNLYMISFLQNYPEFTQFSTSQPFNRTLEQNKWLSQQPLLLSLSRHAVSATAMLSTKNSPVMAG</sequence>
<keyword evidence="2" id="KW-1185">Reference proteome</keyword>
<proteinExistence type="predicted"/>
<dbReference type="AlphaFoldDB" id="K0SKX1"/>
<accession>K0SKX1</accession>
<dbReference type="Proteomes" id="UP000266841">
    <property type="component" value="Unassembled WGS sequence"/>
</dbReference>
<evidence type="ECO:0000313" key="1">
    <source>
        <dbReference type="EMBL" id="EJK65980.1"/>
    </source>
</evidence>
<protein>
    <submittedName>
        <fullName evidence="1">Uncharacterized protein</fullName>
    </submittedName>
</protein>
<organism evidence="1 2">
    <name type="scientific">Thalassiosira oceanica</name>
    <name type="common">Marine diatom</name>
    <dbReference type="NCBI Taxonomy" id="159749"/>
    <lineage>
        <taxon>Eukaryota</taxon>
        <taxon>Sar</taxon>
        <taxon>Stramenopiles</taxon>
        <taxon>Ochrophyta</taxon>
        <taxon>Bacillariophyta</taxon>
        <taxon>Coscinodiscophyceae</taxon>
        <taxon>Thalassiosirophycidae</taxon>
        <taxon>Thalassiosirales</taxon>
        <taxon>Thalassiosiraceae</taxon>
        <taxon>Thalassiosira</taxon>
    </lineage>
</organism>